<dbReference type="Proteomes" id="UP001595960">
    <property type="component" value="Unassembled WGS sequence"/>
</dbReference>
<keyword evidence="5" id="KW-0808">Transferase</keyword>
<dbReference type="NCBIfam" id="NF045897">
    <property type="entry name" value="SCO3242_trans"/>
    <property type="match status" value="1"/>
</dbReference>
<protein>
    <submittedName>
        <fullName evidence="5">SCO3242 family prenyltransferase</fullName>
        <ecNumber evidence="5">2.5.1.-</ecNumber>
    </submittedName>
</protein>
<name>A0ABV9R5L2_9MICO</name>
<comment type="subcellular location">
    <subcellularLocation>
        <location evidence="1">Membrane</location>
        <topology evidence="1">Multi-pass membrane protein</topology>
    </subcellularLocation>
</comment>
<dbReference type="EMBL" id="JBHSJC010000001">
    <property type="protein sequence ID" value="MFC4828757.1"/>
    <property type="molecule type" value="Genomic_DNA"/>
</dbReference>
<dbReference type="PANTHER" id="PTHR42723:SF1">
    <property type="entry name" value="CHLOROPHYLL SYNTHASE, CHLOROPLASTIC"/>
    <property type="match status" value="1"/>
</dbReference>
<accession>A0ABV9R5L2</accession>
<dbReference type="InterPro" id="IPR050475">
    <property type="entry name" value="Prenyltransferase_related"/>
</dbReference>
<evidence type="ECO:0000256" key="1">
    <source>
        <dbReference type="ARBA" id="ARBA00004141"/>
    </source>
</evidence>
<keyword evidence="3" id="KW-1133">Transmembrane helix</keyword>
<dbReference type="InterPro" id="IPR000537">
    <property type="entry name" value="UbiA_prenyltransferase"/>
</dbReference>
<evidence type="ECO:0000256" key="3">
    <source>
        <dbReference type="ARBA" id="ARBA00022989"/>
    </source>
</evidence>
<dbReference type="Gene3D" id="1.10.357.140">
    <property type="entry name" value="UbiA prenyltransferase"/>
    <property type="match status" value="1"/>
</dbReference>
<dbReference type="PANTHER" id="PTHR42723">
    <property type="entry name" value="CHLOROPHYLL SYNTHASE"/>
    <property type="match status" value="1"/>
</dbReference>
<proteinExistence type="predicted"/>
<evidence type="ECO:0000256" key="4">
    <source>
        <dbReference type="ARBA" id="ARBA00023136"/>
    </source>
</evidence>
<dbReference type="EC" id="2.5.1.-" evidence="5"/>
<dbReference type="CDD" id="cd13964">
    <property type="entry name" value="PT_UbiA_1"/>
    <property type="match status" value="1"/>
</dbReference>
<evidence type="ECO:0000313" key="5">
    <source>
        <dbReference type="EMBL" id="MFC4828757.1"/>
    </source>
</evidence>
<reference evidence="6" key="1">
    <citation type="journal article" date="2019" name="Int. J. Syst. Evol. Microbiol.">
        <title>The Global Catalogue of Microorganisms (GCM) 10K type strain sequencing project: providing services to taxonomists for standard genome sequencing and annotation.</title>
        <authorList>
            <consortium name="The Broad Institute Genomics Platform"/>
            <consortium name="The Broad Institute Genome Sequencing Center for Infectious Disease"/>
            <person name="Wu L."/>
            <person name="Ma J."/>
        </authorList>
    </citation>
    <scope>NUCLEOTIDE SEQUENCE [LARGE SCALE GENOMIC DNA]</scope>
    <source>
        <strain evidence="6">CGMCC 1.12192</strain>
    </source>
</reference>
<keyword evidence="6" id="KW-1185">Reference proteome</keyword>
<evidence type="ECO:0000256" key="2">
    <source>
        <dbReference type="ARBA" id="ARBA00022692"/>
    </source>
</evidence>
<dbReference type="InterPro" id="IPR044878">
    <property type="entry name" value="UbiA_sf"/>
</dbReference>
<dbReference type="RefSeq" id="WP_307834905.1">
    <property type="nucleotide sequence ID" value="NZ_JAFBBW010000001.1"/>
</dbReference>
<dbReference type="GO" id="GO:0016740">
    <property type="term" value="F:transferase activity"/>
    <property type="evidence" value="ECO:0007669"/>
    <property type="project" value="UniProtKB-KW"/>
</dbReference>
<comment type="caution">
    <text evidence="5">The sequence shown here is derived from an EMBL/GenBank/DDBJ whole genome shotgun (WGS) entry which is preliminary data.</text>
</comment>
<dbReference type="Pfam" id="PF01040">
    <property type="entry name" value="UbiA"/>
    <property type="match status" value="1"/>
</dbReference>
<keyword evidence="2" id="KW-0812">Transmembrane</keyword>
<evidence type="ECO:0000313" key="6">
    <source>
        <dbReference type="Proteomes" id="UP001595960"/>
    </source>
</evidence>
<gene>
    <name evidence="5" type="ORF">ACFPER_08170</name>
</gene>
<sequence length="289" mass="28627">MGASTFLQLVRAPAGLTVLGDATAGMAAAGRTGLLPRLGLPVASVLLYWGGMALNDAADAELDRVERPERPIPSGRISRRAAFGVAGALTAAGIAVAGLTGGRTSLAVAVPLAASVWSYDLAAKRGWAGPIVMGACRGLDVLLGAGRERATDAVRPALVMAGHTASVTALARGEVHGTSPAVAGAAAAVTVVAAAAAVRPERSAAGLVSAVAAVRFAAPTLRAQAGAVSSPDAAVVRTATRRGIVAMIPLQAALTARVGRPVDALVLLAIDAVAVLLARRGAVKGRDVT</sequence>
<organism evidence="5 6">
    <name type="scientific">Agromyces aurantiacus</name>
    <dbReference type="NCBI Taxonomy" id="165814"/>
    <lineage>
        <taxon>Bacteria</taxon>
        <taxon>Bacillati</taxon>
        <taxon>Actinomycetota</taxon>
        <taxon>Actinomycetes</taxon>
        <taxon>Micrococcales</taxon>
        <taxon>Microbacteriaceae</taxon>
        <taxon>Agromyces</taxon>
    </lineage>
</organism>
<keyword evidence="4" id="KW-0472">Membrane</keyword>